<dbReference type="SUPFAM" id="SSF52172">
    <property type="entry name" value="CheY-like"/>
    <property type="match status" value="2"/>
</dbReference>
<dbReference type="EMBL" id="JAABLQ010000004">
    <property type="protein sequence ID" value="NBN80406.1"/>
    <property type="molecule type" value="Genomic_DNA"/>
</dbReference>
<proteinExistence type="predicted"/>
<comment type="caution">
    <text evidence="1">The sequence shown here is derived from an EMBL/GenBank/DDBJ whole genome shotgun (WGS) entry which is preliminary data.</text>
</comment>
<protein>
    <submittedName>
        <fullName evidence="1">Response regulator</fullName>
    </submittedName>
</protein>
<dbReference type="InterPro" id="IPR050595">
    <property type="entry name" value="Bact_response_regulator"/>
</dbReference>
<dbReference type="PROSITE" id="PS50110">
    <property type="entry name" value="RESPONSE_REGULATORY"/>
    <property type="match status" value="2"/>
</dbReference>
<evidence type="ECO:0000313" key="1">
    <source>
        <dbReference type="EMBL" id="NBN80406.1"/>
    </source>
</evidence>
<dbReference type="PANTHER" id="PTHR44591:SF14">
    <property type="entry name" value="PROTEIN PILG"/>
    <property type="match status" value="1"/>
</dbReference>
<gene>
    <name evidence="1" type="ORF">GWI72_19180</name>
</gene>
<organism evidence="1 2">
    <name type="scientific">Pannonibacter tanglangensis</name>
    <dbReference type="NCBI Taxonomy" id="2750084"/>
    <lineage>
        <taxon>Bacteria</taxon>
        <taxon>Pseudomonadati</taxon>
        <taxon>Pseudomonadota</taxon>
        <taxon>Alphaproteobacteria</taxon>
        <taxon>Hyphomicrobiales</taxon>
        <taxon>Stappiaceae</taxon>
        <taxon>Pannonibacter</taxon>
    </lineage>
</organism>
<name>A0A7X5F626_9HYPH</name>
<dbReference type="GO" id="GO:0000160">
    <property type="term" value="P:phosphorelay signal transduction system"/>
    <property type="evidence" value="ECO:0007669"/>
    <property type="project" value="UniProtKB-KW"/>
</dbReference>
<keyword evidence="2" id="KW-1185">Reference proteome</keyword>
<sequence length="267" mass="29893">MSDESAEKPIKVIIADDSGTVRKFIEKALLATGRNFNITMAENGKDAVENLSRQSFDIAFLDINMPQLNGVEVMAAIHVMGSKTFAVSMSDGLAEDAEKKLKSFGAYDFLTKPFSASQVRHVVEVFETINIPFDVLVVDDSATVRRIVKKVLERSIFKLNIVEAEDGDAAIKRVSEKAYRVIFTDFNMPNMTGLELAERLAGMTRASDVILMSTEYNTTLDQAAERVKAKAFLRKPFYPEDVDSILHHLFGLRHSHFSKQVRMFAMT</sequence>
<dbReference type="InterPro" id="IPR011006">
    <property type="entry name" value="CheY-like_superfamily"/>
</dbReference>
<dbReference type="SMART" id="SM00448">
    <property type="entry name" value="REC"/>
    <property type="match status" value="2"/>
</dbReference>
<accession>A0A7X5F626</accession>
<dbReference type="Gene3D" id="3.40.50.2300">
    <property type="match status" value="2"/>
</dbReference>
<dbReference type="InterPro" id="IPR001789">
    <property type="entry name" value="Sig_transdc_resp-reg_receiver"/>
</dbReference>
<dbReference type="RefSeq" id="WP_161677887.1">
    <property type="nucleotide sequence ID" value="NZ_JAABLP010000006.1"/>
</dbReference>
<dbReference type="Pfam" id="PF00072">
    <property type="entry name" value="Response_reg"/>
    <property type="match status" value="2"/>
</dbReference>
<dbReference type="Proteomes" id="UP000586722">
    <property type="component" value="Unassembled WGS sequence"/>
</dbReference>
<evidence type="ECO:0000313" key="2">
    <source>
        <dbReference type="Proteomes" id="UP000586722"/>
    </source>
</evidence>
<reference evidence="2" key="1">
    <citation type="submission" date="2020-01" db="EMBL/GenBank/DDBJ databases">
        <authorList>
            <person name="Fang Y."/>
            <person name="Sun R."/>
            <person name="Nie L."/>
            <person name="He J."/>
            <person name="Hao L."/>
            <person name="Wang L."/>
            <person name="Su S."/>
            <person name="Lv E."/>
            <person name="Zhang Z."/>
            <person name="Xie R."/>
            <person name="Liu H."/>
        </authorList>
    </citation>
    <scope>NUCLEOTIDE SEQUENCE [LARGE SCALE GENOMIC DNA]</scope>
    <source>
        <strain evidence="2">XCT-53</strain>
    </source>
</reference>
<dbReference type="PANTHER" id="PTHR44591">
    <property type="entry name" value="STRESS RESPONSE REGULATOR PROTEIN 1"/>
    <property type="match status" value="1"/>
</dbReference>
<dbReference type="AlphaFoldDB" id="A0A7X5F626"/>